<protein>
    <submittedName>
        <fullName evidence="2">Uncharacterized protein</fullName>
    </submittedName>
</protein>
<organism evidence="2 3">
    <name type="scientific">Nocardioides simplex</name>
    <name type="common">Arthrobacter simplex</name>
    <dbReference type="NCBI Taxonomy" id="2045"/>
    <lineage>
        <taxon>Bacteria</taxon>
        <taxon>Bacillati</taxon>
        <taxon>Actinomycetota</taxon>
        <taxon>Actinomycetes</taxon>
        <taxon>Propionibacteriales</taxon>
        <taxon>Nocardioidaceae</taxon>
        <taxon>Pimelobacter</taxon>
    </lineage>
</organism>
<gene>
    <name evidence="2" type="ORF">F9L07_09300</name>
</gene>
<dbReference type="AlphaFoldDB" id="A0A7J5E1H7"/>
<dbReference type="RefSeq" id="WP_151579420.1">
    <property type="nucleotide sequence ID" value="NZ_WBVM01000001.1"/>
</dbReference>
<evidence type="ECO:0000313" key="2">
    <source>
        <dbReference type="EMBL" id="KAB2812017.1"/>
    </source>
</evidence>
<dbReference type="Proteomes" id="UP000449906">
    <property type="component" value="Unassembled WGS sequence"/>
</dbReference>
<name>A0A7J5E1H7_NOCSI</name>
<keyword evidence="1" id="KW-0732">Signal</keyword>
<evidence type="ECO:0000256" key="1">
    <source>
        <dbReference type="SAM" id="SignalP"/>
    </source>
</evidence>
<dbReference type="EMBL" id="WBVM01000001">
    <property type="protein sequence ID" value="KAB2812017.1"/>
    <property type="molecule type" value="Genomic_DNA"/>
</dbReference>
<feature type="signal peptide" evidence="1">
    <location>
        <begin position="1"/>
        <end position="27"/>
    </location>
</feature>
<accession>A0A7J5E1H7</accession>
<proteinExistence type="predicted"/>
<reference evidence="2 3" key="1">
    <citation type="submission" date="2019-09" db="EMBL/GenBank/DDBJ databases">
        <title>Pimelobacter sp. isolated from Paulinella.</title>
        <authorList>
            <person name="Jeong S.E."/>
        </authorList>
    </citation>
    <scope>NUCLEOTIDE SEQUENCE [LARGE SCALE GENOMIC DNA]</scope>
    <source>
        <strain evidence="2 3">Pch-N</strain>
    </source>
</reference>
<sequence length="311" mass="32825">MRRLLILLGTAALGLSVLGVLPAPALAATTWLSVSTVDPLLNENGDGLWESATVDVRTDAGTAHWALTKDGQGAVVAEADLTPAQLSGEPLSVSSATAGGPLGAGTYTLTVTATASGKAPATKDAKIYVSTGPALAALAPSAATIYPQDYYPGVAHDVSFRHGLDATIVQQAAPMFEVVGAGRTIGPWNLDPGVPLLRWDGRGNPLNDVAPGTYRVRLLVRDDGRQTYGPLSQPFRVSRGHRELVSAGTFQKANATRTATLTKRLARLRIVNGSLRYRAFHRYALRDPLIRTAHRVRIPVDGPPARRSTSS</sequence>
<comment type="caution">
    <text evidence="2">The sequence shown here is derived from an EMBL/GenBank/DDBJ whole genome shotgun (WGS) entry which is preliminary data.</text>
</comment>
<evidence type="ECO:0000313" key="3">
    <source>
        <dbReference type="Proteomes" id="UP000449906"/>
    </source>
</evidence>
<feature type="chain" id="PRO_5029724187" evidence="1">
    <location>
        <begin position="28"/>
        <end position="311"/>
    </location>
</feature>